<feature type="non-terminal residue" evidence="4">
    <location>
        <position position="304"/>
    </location>
</feature>
<dbReference type="EMBL" id="MU006356">
    <property type="protein sequence ID" value="KAF2845041.1"/>
    <property type="molecule type" value="Genomic_DNA"/>
</dbReference>
<dbReference type="GO" id="GO:0016757">
    <property type="term" value="F:glycosyltransferase activity"/>
    <property type="evidence" value="ECO:0007669"/>
    <property type="project" value="UniProtKB-KW"/>
</dbReference>
<evidence type="ECO:0000313" key="4">
    <source>
        <dbReference type="EMBL" id="KAF2845041.1"/>
    </source>
</evidence>
<dbReference type="InterPro" id="IPR029044">
    <property type="entry name" value="Nucleotide-diphossugar_trans"/>
</dbReference>
<evidence type="ECO:0000313" key="5">
    <source>
        <dbReference type="Proteomes" id="UP000799423"/>
    </source>
</evidence>
<evidence type="ECO:0000256" key="2">
    <source>
        <dbReference type="ARBA" id="ARBA00022676"/>
    </source>
</evidence>
<proteinExistence type="inferred from homology"/>
<dbReference type="AlphaFoldDB" id="A0A6A7AP64"/>
<protein>
    <submittedName>
        <fullName evidence="4">Glycosyltransferase family 34 protein</fullName>
    </submittedName>
</protein>
<keyword evidence="2" id="KW-0328">Glycosyltransferase</keyword>
<dbReference type="PANTHER" id="PTHR31306:SF8">
    <property type="entry name" value="GLYCOSYLTRANSFERASE FAMILY 34 PROTEIN"/>
    <property type="match status" value="1"/>
</dbReference>
<dbReference type="GO" id="GO:0000139">
    <property type="term" value="C:Golgi membrane"/>
    <property type="evidence" value="ECO:0007669"/>
    <property type="project" value="TreeGrafter"/>
</dbReference>
<gene>
    <name evidence="4" type="ORF">T440DRAFT_378549</name>
</gene>
<sequence>VGYNKTFRSYGPRHCFPSFNTTMQHRAFTRRASCENSAPFSINETYRVALATASTGSALNPAYELAIHSHMTYSTIHNTSVHMLCADLVPGIWNKIAFLASIVINELLKPQSERLEWILWIDRDTLILDQCRPLSSFLPPKTSAFNKVNLIACHDAFGLNAGVFFFRPNRWVLQFFNAVLAYPHYKPNDHLVFAEQSAMDRILSSTTDEEDYSEHFARVPWYWFNAYPPEGNTSTRSFVEGIVPDGYEWFRPRQGDFLAHFAGHPGRDDEIVEWGKALEEVGDVWEGTGAEAKRDVSRDVRNYW</sequence>
<organism evidence="4 5">
    <name type="scientific">Plenodomus tracheiphilus IPT5</name>
    <dbReference type="NCBI Taxonomy" id="1408161"/>
    <lineage>
        <taxon>Eukaryota</taxon>
        <taxon>Fungi</taxon>
        <taxon>Dikarya</taxon>
        <taxon>Ascomycota</taxon>
        <taxon>Pezizomycotina</taxon>
        <taxon>Dothideomycetes</taxon>
        <taxon>Pleosporomycetidae</taxon>
        <taxon>Pleosporales</taxon>
        <taxon>Pleosporineae</taxon>
        <taxon>Leptosphaeriaceae</taxon>
        <taxon>Plenodomus</taxon>
    </lineage>
</organism>
<dbReference type="OrthoDB" id="407658at2759"/>
<dbReference type="PANTHER" id="PTHR31306">
    <property type="entry name" value="ALPHA-1,6-MANNOSYLTRANSFERASE MNN11-RELATED"/>
    <property type="match status" value="1"/>
</dbReference>
<evidence type="ECO:0000256" key="3">
    <source>
        <dbReference type="ARBA" id="ARBA00022679"/>
    </source>
</evidence>
<dbReference type="Pfam" id="PF05637">
    <property type="entry name" value="Glyco_transf_34"/>
    <property type="match status" value="1"/>
</dbReference>
<comment type="similarity">
    <text evidence="1">Belongs to the glycosyltransferase 34 family.</text>
</comment>
<feature type="non-terminal residue" evidence="4">
    <location>
        <position position="1"/>
    </location>
</feature>
<keyword evidence="5" id="KW-1185">Reference proteome</keyword>
<dbReference type="Gene3D" id="3.90.550.10">
    <property type="entry name" value="Spore Coat Polysaccharide Biosynthesis Protein SpsA, Chain A"/>
    <property type="match status" value="1"/>
</dbReference>
<dbReference type="GO" id="GO:0006487">
    <property type="term" value="P:protein N-linked glycosylation"/>
    <property type="evidence" value="ECO:0007669"/>
    <property type="project" value="TreeGrafter"/>
</dbReference>
<evidence type="ECO:0000256" key="1">
    <source>
        <dbReference type="ARBA" id="ARBA00005664"/>
    </source>
</evidence>
<dbReference type="InterPro" id="IPR008630">
    <property type="entry name" value="Glyco_trans_34"/>
</dbReference>
<dbReference type="Proteomes" id="UP000799423">
    <property type="component" value="Unassembled WGS sequence"/>
</dbReference>
<name>A0A6A7AP64_9PLEO</name>
<reference evidence="4" key="1">
    <citation type="submission" date="2020-01" db="EMBL/GenBank/DDBJ databases">
        <authorList>
            <consortium name="DOE Joint Genome Institute"/>
            <person name="Haridas S."/>
            <person name="Albert R."/>
            <person name="Binder M."/>
            <person name="Bloem J."/>
            <person name="Labutti K."/>
            <person name="Salamov A."/>
            <person name="Andreopoulos B."/>
            <person name="Baker S.E."/>
            <person name="Barry K."/>
            <person name="Bills G."/>
            <person name="Bluhm B.H."/>
            <person name="Cannon C."/>
            <person name="Castanera R."/>
            <person name="Culley D.E."/>
            <person name="Daum C."/>
            <person name="Ezra D."/>
            <person name="Gonzalez J.B."/>
            <person name="Henrissat B."/>
            <person name="Kuo A."/>
            <person name="Liang C."/>
            <person name="Lipzen A."/>
            <person name="Lutzoni F."/>
            <person name="Magnuson J."/>
            <person name="Mondo S."/>
            <person name="Nolan M."/>
            <person name="Ohm R."/>
            <person name="Pangilinan J."/>
            <person name="Park H.-J."/>
            <person name="Ramirez L."/>
            <person name="Alfaro M."/>
            <person name="Sun H."/>
            <person name="Tritt A."/>
            <person name="Yoshinaga Y."/>
            <person name="Zwiers L.-H."/>
            <person name="Turgeon B.G."/>
            <person name="Goodwin S.B."/>
            <person name="Spatafora J.W."/>
            <person name="Crous P.W."/>
            <person name="Grigoriev I.V."/>
        </authorList>
    </citation>
    <scope>NUCLEOTIDE SEQUENCE</scope>
    <source>
        <strain evidence="4">IPT5</strain>
    </source>
</reference>
<accession>A0A6A7AP64</accession>
<keyword evidence="3" id="KW-0808">Transferase</keyword>
<dbReference type="SUPFAM" id="SSF53448">
    <property type="entry name" value="Nucleotide-diphospho-sugar transferases"/>
    <property type="match status" value="1"/>
</dbReference>